<dbReference type="PROSITE" id="PS50181">
    <property type="entry name" value="FBOX"/>
    <property type="match status" value="1"/>
</dbReference>
<evidence type="ECO:0000256" key="1">
    <source>
        <dbReference type="SAM" id="MobiDB-lite"/>
    </source>
</evidence>
<evidence type="ECO:0000313" key="3">
    <source>
        <dbReference type="EMBL" id="KAF9480602.1"/>
    </source>
</evidence>
<evidence type="ECO:0000313" key="4">
    <source>
        <dbReference type="Proteomes" id="UP000807469"/>
    </source>
</evidence>
<accession>A0A9P5Z3T6</accession>
<dbReference type="OrthoDB" id="2322499at2759"/>
<dbReference type="Proteomes" id="UP000807469">
    <property type="component" value="Unassembled WGS sequence"/>
</dbReference>
<gene>
    <name evidence="3" type="ORF">BDN70DRAFT_877441</name>
</gene>
<evidence type="ECO:0000259" key="2">
    <source>
        <dbReference type="PROSITE" id="PS50181"/>
    </source>
</evidence>
<feature type="region of interest" description="Disordered" evidence="1">
    <location>
        <begin position="22"/>
        <end position="52"/>
    </location>
</feature>
<comment type="caution">
    <text evidence="3">The sequence shown here is derived from an EMBL/GenBank/DDBJ whole genome shotgun (WGS) entry which is preliminary data.</text>
</comment>
<feature type="domain" description="F-box" evidence="2">
    <location>
        <begin position="93"/>
        <end position="142"/>
    </location>
</feature>
<reference evidence="3" key="1">
    <citation type="submission" date="2020-11" db="EMBL/GenBank/DDBJ databases">
        <authorList>
            <consortium name="DOE Joint Genome Institute"/>
            <person name="Ahrendt S."/>
            <person name="Riley R."/>
            <person name="Andreopoulos W."/>
            <person name="Labutti K."/>
            <person name="Pangilinan J."/>
            <person name="Ruiz-Duenas F.J."/>
            <person name="Barrasa J.M."/>
            <person name="Sanchez-Garcia M."/>
            <person name="Camarero S."/>
            <person name="Miyauchi S."/>
            <person name="Serrano A."/>
            <person name="Linde D."/>
            <person name="Babiker R."/>
            <person name="Drula E."/>
            <person name="Ayuso-Fernandez I."/>
            <person name="Pacheco R."/>
            <person name="Padilla G."/>
            <person name="Ferreira P."/>
            <person name="Barriuso J."/>
            <person name="Kellner H."/>
            <person name="Castanera R."/>
            <person name="Alfaro M."/>
            <person name="Ramirez L."/>
            <person name="Pisabarro A.G."/>
            <person name="Kuo A."/>
            <person name="Tritt A."/>
            <person name="Lipzen A."/>
            <person name="He G."/>
            <person name="Yan M."/>
            <person name="Ng V."/>
            <person name="Cullen D."/>
            <person name="Martin F."/>
            <person name="Rosso M.-N."/>
            <person name="Henrissat B."/>
            <person name="Hibbett D."/>
            <person name="Martinez A.T."/>
            <person name="Grigoriev I.V."/>
        </authorList>
    </citation>
    <scope>NUCLEOTIDE SEQUENCE</scope>
    <source>
        <strain evidence="3">CIRM-BRFM 674</strain>
    </source>
</reference>
<dbReference type="InterPro" id="IPR036047">
    <property type="entry name" value="F-box-like_dom_sf"/>
</dbReference>
<dbReference type="CDD" id="cd09917">
    <property type="entry name" value="F-box_SF"/>
    <property type="match status" value="1"/>
</dbReference>
<proteinExistence type="predicted"/>
<dbReference type="Pfam" id="PF00646">
    <property type="entry name" value="F-box"/>
    <property type="match status" value="1"/>
</dbReference>
<dbReference type="AlphaFoldDB" id="A0A9P5Z3T6"/>
<dbReference type="SMART" id="SM00256">
    <property type="entry name" value="FBOX"/>
    <property type="match status" value="1"/>
</dbReference>
<keyword evidence="4" id="KW-1185">Reference proteome</keyword>
<protein>
    <recommendedName>
        <fullName evidence="2">F-box domain-containing protein</fullName>
    </recommendedName>
</protein>
<dbReference type="EMBL" id="MU155192">
    <property type="protein sequence ID" value="KAF9480602.1"/>
    <property type="molecule type" value="Genomic_DNA"/>
</dbReference>
<dbReference type="SUPFAM" id="SSF81383">
    <property type="entry name" value="F-box domain"/>
    <property type="match status" value="1"/>
</dbReference>
<name>A0A9P5Z3T6_9AGAR</name>
<dbReference type="InterPro" id="IPR001810">
    <property type="entry name" value="F-box_dom"/>
</dbReference>
<sequence>MKPRPRNICDYFGLQASFAPHEVDAAQSEPSGNSLPPDDASESTGSHERPLKKIRITAENGRDIAMRGLRGARKEEILTSSTAARHAGRRAKLGLLPSLPLDVLLEIFSHLAPLDILRLSRTTKGLRNLLLHRSSTYVWKAALDSVEGLPACPKELSLPFWTNLVFGHHCQGCLTSNVKKCDFILRVRYCNKCADIWLHPDSDFDENSTLDKVIRECIPFTSRSNRINTTYYHWRDKLKLLEDIGKVLESDDESAIYAFVTAKEAEVDSRLEHARECNKWMDKVIKDRENELNESRNLRADSIRAKLMDLGYQAELEFLDKLKAGDWDIYDRWPSFTRFEEHQLIKVPKPLTEKIWTTIKNDMVKYMAEISELRKENLRCISVRHRRSLFHAAYVNWRALPENLTEYPADAIVPNAADVLEFHQVQTLVNCNHEIELDMDLHVIPLLTQCLATEISNWRARLVCQLWVKIVDTRLWSEAEWDYPLNFQERLAQLEPAVVVFRCKKADSTHFYWEQKRIRTDIVFPAGTVNTEQAILDAMHAEQRAPVMWYPQFLHHQCVSMTRWRYCEKKAKMNECLHMAKEYPYYRYAPWDPTALEFDERASRTTKNILDACGMAWKTTTTKELDDRDPRLVCLKCSFGARCDGERRVRVWSWRDAVQHCLGAHFGDASVLWECLTPEDTTKARLLDEAECKKRRFLTTPRLRVWRCMKCRETNSDLGRMSWTSLRHHFTRNPSVSAFP</sequence>
<organism evidence="3 4">
    <name type="scientific">Pholiota conissans</name>
    <dbReference type="NCBI Taxonomy" id="109636"/>
    <lineage>
        <taxon>Eukaryota</taxon>
        <taxon>Fungi</taxon>
        <taxon>Dikarya</taxon>
        <taxon>Basidiomycota</taxon>
        <taxon>Agaricomycotina</taxon>
        <taxon>Agaricomycetes</taxon>
        <taxon>Agaricomycetidae</taxon>
        <taxon>Agaricales</taxon>
        <taxon>Agaricineae</taxon>
        <taxon>Strophariaceae</taxon>
        <taxon>Pholiota</taxon>
    </lineage>
</organism>